<feature type="compositionally biased region" description="Basic and acidic residues" evidence="1">
    <location>
        <begin position="71"/>
        <end position="86"/>
    </location>
</feature>
<evidence type="ECO:0000313" key="3">
    <source>
        <dbReference type="Proteomes" id="UP001564760"/>
    </source>
</evidence>
<gene>
    <name evidence="2" type="ORF">AB8998_23860</name>
</gene>
<reference evidence="2 3" key="1">
    <citation type="submission" date="2024-08" db="EMBL/GenBank/DDBJ databases">
        <title>Mycobacterium servetensis sp. nov., a novel rapid-growing mycobacterial species recovered from a human patient in Zaragoza, Spain.</title>
        <authorList>
            <person name="Tristancho-Baro A.I."/>
            <person name="Buenestado-Serrano S."/>
            <person name="Garcia De Viedma D."/>
            <person name="Milagro-Beamonte A."/>
            <person name="Burillo N."/>
            <person name="Sanz S."/>
            <person name="Lopez-Calleja A.I."/>
            <person name="Penas-Utrilla D."/>
            <person name="Guardingo M."/>
            <person name="Garcia M.J."/>
            <person name="Vinuelas-Bayon J."/>
        </authorList>
    </citation>
    <scope>NUCLEOTIDE SEQUENCE [LARGE SCALE GENOMIC DNA]</scope>
    <source>
        <strain evidence="3">HUMS_12744610</strain>
    </source>
</reference>
<keyword evidence="3" id="KW-1185">Reference proteome</keyword>
<dbReference type="EMBL" id="JBGEDP010000001">
    <property type="protein sequence ID" value="MEY8017789.1"/>
    <property type="molecule type" value="Genomic_DNA"/>
</dbReference>
<comment type="caution">
    <text evidence="2">The sequence shown here is derived from an EMBL/GenBank/DDBJ whole genome shotgun (WGS) entry which is preliminary data.</text>
</comment>
<evidence type="ECO:0000313" key="2">
    <source>
        <dbReference type="EMBL" id="MEY8017789.1"/>
    </source>
</evidence>
<protein>
    <recommendedName>
        <fullName evidence="4">HicA-like toxin</fullName>
    </recommendedName>
</protein>
<evidence type="ECO:0000256" key="1">
    <source>
        <dbReference type="SAM" id="MobiDB-lite"/>
    </source>
</evidence>
<sequence length="86" mass="9812">MGGDNDISDIIKWAESQKWTVEIDSKGYRRFIDPQGNFVVSYPATPSNPRRRRTDVLVAVKKAGLPWPAPSKKEQRSQRRKEGPSE</sequence>
<dbReference type="RefSeq" id="WP_369740127.1">
    <property type="nucleotide sequence ID" value="NZ_JBGEDP010000001.1"/>
</dbReference>
<organism evidence="2 3">
    <name type="scientific">Mycobacterium servetii</name>
    <dbReference type="NCBI Taxonomy" id="3237418"/>
    <lineage>
        <taxon>Bacteria</taxon>
        <taxon>Bacillati</taxon>
        <taxon>Actinomycetota</taxon>
        <taxon>Actinomycetes</taxon>
        <taxon>Mycobacteriales</taxon>
        <taxon>Mycobacteriaceae</taxon>
        <taxon>Mycobacterium</taxon>
    </lineage>
</organism>
<name>A0ABV4C5I4_9MYCO</name>
<evidence type="ECO:0008006" key="4">
    <source>
        <dbReference type="Google" id="ProtNLM"/>
    </source>
</evidence>
<accession>A0ABV4C5I4</accession>
<dbReference type="Proteomes" id="UP001564760">
    <property type="component" value="Unassembled WGS sequence"/>
</dbReference>
<feature type="region of interest" description="Disordered" evidence="1">
    <location>
        <begin position="64"/>
        <end position="86"/>
    </location>
</feature>
<proteinExistence type="predicted"/>